<dbReference type="Pfam" id="PF07743">
    <property type="entry name" value="HSCB_C"/>
    <property type="match status" value="1"/>
</dbReference>
<dbReference type="CDD" id="cd06257">
    <property type="entry name" value="DnaJ"/>
    <property type="match status" value="1"/>
</dbReference>
<dbReference type="InterPro" id="IPR004640">
    <property type="entry name" value="HscB"/>
</dbReference>
<dbReference type="Proteomes" id="UP000619265">
    <property type="component" value="Unassembled WGS sequence"/>
</dbReference>
<dbReference type="InterPro" id="IPR036386">
    <property type="entry name" value="HscB_C_sf"/>
</dbReference>
<dbReference type="FunFam" id="1.20.1280.20:FF:000002">
    <property type="entry name" value="HscB mitochondrial iron-sulfur cluster co-chaperone"/>
    <property type="match status" value="1"/>
</dbReference>
<dbReference type="InterPro" id="IPR036869">
    <property type="entry name" value="J_dom_sf"/>
</dbReference>
<proteinExistence type="inferred from homology"/>
<dbReference type="InterPro" id="IPR001623">
    <property type="entry name" value="DnaJ_domain"/>
</dbReference>
<reference evidence="8" key="1">
    <citation type="submission" date="2015-10" db="EMBL/GenBank/DDBJ databases">
        <authorList>
            <person name="Martinez-Garcia P.J."/>
            <person name="Crepeau M.W."/>
            <person name="Puiu D."/>
            <person name="Gonzalez-Ibeas D."/>
            <person name="Whalen J."/>
            <person name="Stevens K."/>
            <person name="Paul R."/>
            <person name="Butterfield T."/>
            <person name="Britton M."/>
            <person name="Reagan R."/>
            <person name="Chakraborty S."/>
            <person name="Walawage S.L."/>
            <person name="Vasquez-Gross H.A."/>
            <person name="Cardeno C."/>
            <person name="Famula R."/>
            <person name="Pratt K."/>
            <person name="Kuruganti S."/>
            <person name="Aradhya M.K."/>
            <person name="Leslie C.A."/>
            <person name="Dandekar A.M."/>
            <person name="Salzberg S.L."/>
            <person name="Wegrzyn J.L."/>
            <person name="Langley C.H."/>
            <person name="Neale D.B."/>
        </authorList>
    </citation>
    <scope>NUCLEOTIDE SEQUENCE</scope>
    <source>
        <tissue evidence="8">Leaves</tissue>
    </source>
</reference>
<keyword evidence="6" id="KW-0143">Chaperone</keyword>
<dbReference type="Gene3D" id="1.10.287.110">
    <property type="entry name" value="DnaJ domain"/>
    <property type="match status" value="1"/>
</dbReference>
<evidence type="ECO:0000256" key="2">
    <source>
        <dbReference type="ARBA" id="ARBA00004496"/>
    </source>
</evidence>
<sequence length="285" mass="32749">GTQAQSSKLLQKMSRKFWTPLYTTLRRTLPSKHPYLPANSAFKFPSPTYFLSPPSPSSSPNSPFSSGYDFYSLQNPKFPVRIFCFSTGAEEQSSARCWSCGAVAIAAPFLVCETCRSVQPMDHSLDYFQIFGLEKKYDIEVQNLEGKYKDWQKKLHPDLVHSKSPRERGYAAEQSARVIDAYRTLSKPLLRAIYILRLEGVDVDEEETLTDPELLSEILEIREAVEEAADPLALNEIKSQMNEKLNHWSNSFTTAFRCRKFEEAVNSIRRMTYYERVTEEIVKKL</sequence>
<name>A0A834D1C3_JUGRE</name>
<keyword evidence="4" id="KW-0963">Cytoplasm</keyword>
<dbReference type="SUPFAM" id="SSF47144">
    <property type="entry name" value="HSC20 (HSCB), C-terminal oligomerisation domain"/>
    <property type="match status" value="1"/>
</dbReference>
<dbReference type="FunFam" id="1.10.287.110:FF:000082">
    <property type="entry name" value="Iron-sulfur cluster co-chaperone protein HscB, mitochondrial"/>
    <property type="match status" value="1"/>
</dbReference>
<evidence type="ECO:0000256" key="5">
    <source>
        <dbReference type="ARBA" id="ARBA00023128"/>
    </source>
</evidence>
<feature type="domain" description="J" evidence="7">
    <location>
        <begin position="126"/>
        <end position="198"/>
    </location>
</feature>
<evidence type="ECO:0000256" key="6">
    <source>
        <dbReference type="ARBA" id="ARBA00023186"/>
    </source>
</evidence>
<dbReference type="InterPro" id="IPR009073">
    <property type="entry name" value="HscB_oligo_C"/>
</dbReference>
<dbReference type="NCBIfam" id="TIGR00714">
    <property type="entry name" value="hscB"/>
    <property type="match status" value="1"/>
</dbReference>
<evidence type="ECO:0000313" key="9">
    <source>
        <dbReference type="Proteomes" id="UP000619265"/>
    </source>
</evidence>
<organism evidence="8 9">
    <name type="scientific">Juglans regia</name>
    <name type="common">English walnut</name>
    <dbReference type="NCBI Taxonomy" id="51240"/>
    <lineage>
        <taxon>Eukaryota</taxon>
        <taxon>Viridiplantae</taxon>
        <taxon>Streptophyta</taxon>
        <taxon>Embryophyta</taxon>
        <taxon>Tracheophyta</taxon>
        <taxon>Spermatophyta</taxon>
        <taxon>Magnoliopsida</taxon>
        <taxon>eudicotyledons</taxon>
        <taxon>Gunneridae</taxon>
        <taxon>Pentapetalae</taxon>
        <taxon>rosids</taxon>
        <taxon>fabids</taxon>
        <taxon>Fagales</taxon>
        <taxon>Juglandaceae</taxon>
        <taxon>Juglans</taxon>
    </lineage>
</organism>
<comment type="similarity">
    <text evidence="3">Belongs to the HscB family.</text>
</comment>
<dbReference type="GO" id="GO:0051259">
    <property type="term" value="P:protein complex oligomerization"/>
    <property type="evidence" value="ECO:0007669"/>
    <property type="project" value="InterPro"/>
</dbReference>
<comment type="subcellular location">
    <subcellularLocation>
        <location evidence="2">Cytoplasm</location>
    </subcellularLocation>
    <subcellularLocation>
        <location evidence="1">Mitochondrion</location>
    </subcellularLocation>
</comment>
<evidence type="ECO:0000256" key="1">
    <source>
        <dbReference type="ARBA" id="ARBA00004173"/>
    </source>
</evidence>
<comment type="caution">
    <text evidence="8">The sequence shown here is derived from an EMBL/GenBank/DDBJ whole genome shotgun (WGS) entry which is preliminary data.</text>
</comment>
<dbReference type="PANTHER" id="PTHR14021">
    <property type="entry name" value="IRON-SULFUR CLUSTER CO-CHAPERONE PROTEIN HSCB"/>
    <property type="match status" value="1"/>
</dbReference>
<dbReference type="PANTHER" id="PTHR14021:SF15">
    <property type="entry name" value="IRON-SULFUR CLUSTER CO-CHAPERONE PROTEIN HSCB"/>
    <property type="match status" value="1"/>
</dbReference>
<evidence type="ECO:0000313" key="8">
    <source>
        <dbReference type="EMBL" id="KAF5473965.1"/>
    </source>
</evidence>
<evidence type="ECO:0000256" key="4">
    <source>
        <dbReference type="ARBA" id="ARBA00022490"/>
    </source>
</evidence>
<dbReference type="Gramene" id="Jr03_02900_p1">
    <property type="protein sequence ID" value="cds.Jr03_02900_p1"/>
    <property type="gene ID" value="Jr03_02900"/>
</dbReference>
<evidence type="ECO:0000256" key="3">
    <source>
        <dbReference type="ARBA" id="ARBA00010476"/>
    </source>
</evidence>
<dbReference type="GO" id="GO:0001671">
    <property type="term" value="F:ATPase activator activity"/>
    <property type="evidence" value="ECO:0007669"/>
    <property type="project" value="InterPro"/>
</dbReference>
<dbReference type="PROSITE" id="PS50076">
    <property type="entry name" value="DNAJ_2"/>
    <property type="match status" value="1"/>
</dbReference>
<evidence type="ECO:0000259" key="7">
    <source>
        <dbReference type="PROSITE" id="PS50076"/>
    </source>
</evidence>
<keyword evidence="5" id="KW-0496">Mitochondrion</keyword>
<reference evidence="8" key="2">
    <citation type="submission" date="2020-03" db="EMBL/GenBank/DDBJ databases">
        <title>Walnut 2.0.</title>
        <authorList>
            <person name="Marrano A."/>
            <person name="Britton M."/>
            <person name="Zimin A.V."/>
            <person name="Zaini P.A."/>
            <person name="Workman R."/>
            <person name="Puiu D."/>
            <person name="Bianco L."/>
            <person name="Allen B.J."/>
            <person name="Troggio M."/>
            <person name="Leslie C.A."/>
            <person name="Timp W."/>
            <person name="Dendekar A."/>
            <person name="Salzberg S.L."/>
            <person name="Neale D.B."/>
        </authorList>
    </citation>
    <scope>NUCLEOTIDE SEQUENCE</scope>
    <source>
        <tissue evidence="8">Leaves</tissue>
    </source>
</reference>
<dbReference type="Gene3D" id="1.20.1280.20">
    <property type="entry name" value="HscB, C-terminal domain"/>
    <property type="match status" value="1"/>
</dbReference>
<protein>
    <recommendedName>
        <fullName evidence="7">J domain-containing protein</fullName>
    </recommendedName>
</protein>
<dbReference type="GO" id="GO:0005739">
    <property type="term" value="C:mitochondrion"/>
    <property type="evidence" value="ECO:0007669"/>
    <property type="project" value="UniProtKB-SubCell"/>
</dbReference>
<dbReference type="GO" id="GO:0051087">
    <property type="term" value="F:protein-folding chaperone binding"/>
    <property type="evidence" value="ECO:0007669"/>
    <property type="project" value="InterPro"/>
</dbReference>
<gene>
    <name evidence="8" type="ORF">F2P56_005911</name>
</gene>
<feature type="non-terminal residue" evidence="8">
    <location>
        <position position="1"/>
    </location>
</feature>
<dbReference type="EMBL" id="LIHL02000003">
    <property type="protein sequence ID" value="KAF5473965.1"/>
    <property type="molecule type" value="Genomic_DNA"/>
</dbReference>
<dbReference type="AlphaFoldDB" id="A0A834D1C3"/>
<dbReference type="SUPFAM" id="SSF46565">
    <property type="entry name" value="Chaperone J-domain"/>
    <property type="match status" value="1"/>
</dbReference>
<accession>A0A834D1C3</accession>
<dbReference type="GO" id="GO:0044571">
    <property type="term" value="P:[2Fe-2S] cluster assembly"/>
    <property type="evidence" value="ECO:0007669"/>
    <property type="project" value="InterPro"/>
</dbReference>